<evidence type="ECO:0000256" key="7">
    <source>
        <dbReference type="RuleBase" id="RU003346"/>
    </source>
</evidence>
<dbReference type="InterPro" id="IPR005829">
    <property type="entry name" value="Sugar_transporter_CS"/>
</dbReference>
<comment type="similarity">
    <text evidence="2 7">Belongs to the major facilitator superfamily. Sugar transporter (TC 2.A.1.1) family.</text>
</comment>
<evidence type="ECO:0000256" key="3">
    <source>
        <dbReference type="ARBA" id="ARBA00022448"/>
    </source>
</evidence>
<evidence type="ECO:0000256" key="1">
    <source>
        <dbReference type="ARBA" id="ARBA00004651"/>
    </source>
</evidence>
<dbReference type="InterPro" id="IPR036259">
    <property type="entry name" value="MFS_trans_sf"/>
</dbReference>
<reference evidence="11" key="1">
    <citation type="journal article" date="2019" name="Int. J. Syst. Evol. Microbiol.">
        <title>The Global Catalogue of Microorganisms (GCM) 10K type strain sequencing project: providing services to taxonomists for standard genome sequencing and annotation.</title>
        <authorList>
            <consortium name="The Broad Institute Genomics Platform"/>
            <consortium name="The Broad Institute Genome Sequencing Center for Infectious Disease"/>
            <person name="Wu L."/>
            <person name="Ma J."/>
        </authorList>
    </citation>
    <scope>NUCLEOTIDE SEQUENCE [LARGE SCALE GENOMIC DNA]</scope>
    <source>
        <strain evidence="11">JCM 18410</strain>
    </source>
</reference>
<feature type="transmembrane region" description="Helical" evidence="8">
    <location>
        <begin position="95"/>
        <end position="113"/>
    </location>
</feature>
<dbReference type="InterPro" id="IPR003663">
    <property type="entry name" value="Sugar/inositol_transpt"/>
</dbReference>
<feature type="transmembrane region" description="Helical" evidence="8">
    <location>
        <begin position="432"/>
        <end position="450"/>
    </location>
</feature>
<dbReference type="PROSITE" id="PS00217">
    <property type="entry name" value="SUGAR_TRANSPORT_2"/>
    <property type="match status" value="1"/>
</dbReference>
<feature type="transmembrane region" description="Helical" evidence="8">
    <location>
        <begin position="270"/>
        <end position="293"/>
    </location>
</feature>
<feature type="domain" description="Major facilitator superfamily (MFS) profile" evidence="9">
    <location>
        <begin position="28"/>
        <end position="454"/>
    </location>
</feature>
<dbReference type="PROSITE" id="PS50850">
    <property type="entry name" value="MFS"/>
    <property type="match status" value="1"/>
</dbReference>
<keyword evidence="5 8" id="KW-1133">Transmembrane helix</keyword>
<dbReference type="Gene3D" id="1.20.1250.20">
    <property type="entry name" value="MFS general substrate transporter like domains"/>
    <property type="match status" value="1"/>
</dbReference>
<name>A0ABP9KAR0_9ACTN</name>
<dbReference type="PANTHER" id="PTHR48020">
    <property type="entry name" value="PROTON MYO-INOSITOL COTRANSPORTER"/>
    <property type="match status" value="1"/>
</dbReference>
<organism evidence="10 11">
    <name type="scientific">Streptomyces similanensis</name>
    <dbReference type="NCBI Taxonomy" id="1274988"/>
    <lineage>
        <taxon>Bacteria</taxon>
        <taxon>Bacillati</taxon>
        <taxon>Actinomycetota</taxon>
        <taxon>Actinomycetes</taxon>
        <taxon>Kitasatosporales</taxon>
        <taxon>Streptomycetaceae</taxon>
        <taxon>Streptomyces</taxon>
    </lineage>
</organism>
<accession>A0ABP9KAR0</accession>
<dbReference type="InterPro" id="IPR050814">
    <property type="entry name" value="Myo-inositol_Transporter"/>
</dbReference>
<feature type="transmembrane region" description="Helical" evidence="8">
    <location>
        <begin position="65"/>
        <end position="83"/>
    </location>
</feature>
<feature type="transmembrane region" description="Helical" evidence="8">
    <location>
        <begin position="152"/>
        <end position="170"/>
    </location>
</feature>
<dbReference type="EMBL" id="BAABKC010000036">
    <property type="protein sequence ID" value="GAA5052959.1"/>
    <property type="molecule type" value="Genomic_DNA"/>
</dbReference>
<feature type="transmembrane region" description="Helical" evidence="8">
    <location>
        <begin position="338"/>
        <end position="360"/>
    </location>
</feature>
<dbReference type="Pfam" id="PF00083">
    <property type="entry name" value="Sugar_tr"/>
    <property type="match status" value="1"/>
</dbReference>
<feature type="transmembrane region" description="Helical" evidence="8">
    <location>
        <begin position="182"/>
        <end position="202"/>
    </location>
</feature>
<comment type="subcellular location">
    <subcellularLocation>
        <location evidence="1">Cell membrane</location>
        <topology evidence="1">Multi-pass membrane protein</topology>
    </subcellularLocation>
</comment>
<evidence type="ECO:0000256" key="8">
    <source>
        <dbReference type="SAM" id="Phobius"/>
    </source>
</evidence>
<evidence type="ECO:0000256" key="2">
    <source>
        <dbReference type="ARBA" id="ARBA00010992"/>
    </source>
</evidence>
<evidence type="ECO:0000259" key="9">
    <source>
        <dbReference type="PROSITE" id="PS50850"/>
    </source>
</evidence>
<feature type="transmembrane region" description="Helical" evidence="8">
    <location>
        <begin position="366"/>
        <end position="388"/>
    </location>
</feature>
<proteinExistence type="inferred from homology"/>
<sequence>MQAFTTEPGVRGPLEAIPAAGKRKILRWAATIAIGGFLFGYDTGVVSGALLFITRDFGLTAAQQGSIVSVLLIGAMAGALAAGRVADRLGRRRTLALEGVVFVIGTLIAISAGGYGMLLAGRVVLGLAVGGASATVPVYLSEIAPAEIRGRILSANQLMITVGILVSYLIDLAFSASGDWRAMFAVGLIPGAALTLGALLLVPESPVWLIRNHRTGEVRELLVSVAGEQRADQLIARFRHRREERRRAEGSGEPVSRGWRALTAPAVRPALIVGVTLAVIQQFGGINTIIYYAPTIIQNTGLTASNSIFYSVFIGLINLAMTLVSIRCVDRLGRRKLMIGSLLGMLVTLALLGLSFVATLPSVLSLVFMILYIAAYAAGVGPVFWVLVGEVFPPSERAVGSSASTTVNWLSNFVVSQAFLPLAGVLGQGQTFWLFGVVCLLGLGFVARFVPETKDRDYDAVDADLQSRFGRRPGSAALRQRG</sequence>
<keyword evidence="3 7" id="KW-0813">Transport</keyword>
<dbReference type="NCBIfam" id="TIGR00879">
    <property type="entry name" value="SP"/>
    <property type="match status" value="1"/>
</dbReference>
<gene>
    <name evidence="10" type="ORF">GCM10023336_22770</name>
</gene>
<evidence type="ECO:0000256" key="4">
    <source>
        <dbReference type="ARBA" id="ARBA00022692"/>
    </source>
</evidence>
<keyword evidence="6 8" id="KW-0472">Membrane</keyword>
<evidence type="ECO:0000313" key="10">
    <source>
        <dbReference type="EMBL" id="GAA5052959.1"/>
    </source>
</evidence>
<protein>
    <submittedName>
        <fullName evidence="10">Sugar porter family MFS transporter</fullName>
    </submittedName>
</protein>
<evidence type="ECO:0000313" key="11">
    <source>
        <dbReference type="Proteomes" id="UP001500124"/>
    </source>
</evidence>
<dbReference type="SUPFAM" id="SSF103473">
    <property type="entry name" value="MFS general substrate transporter"/>
    <property type="match status" value="1"/>
</dbReference>
<evidence type="ECO:0000256" key="6">
    <source>
        <dbReference type="ARBA" id="ARBA00023136"/>
    </source>
</evidence>
<dbReference type="InterPro" id="IPR005828">
    <property type="entry name" value="MFS_sugar_transport-like"/>
</dbReference>
<evidence type="ECO:0000256" key="5">
    <source>
        <dbReference type="ARBA" id="ARBA00022989"/>
    </source>
</evidence>
<keyword evidence="4 8" id="KW-0812">Transmembrane</keyword>
<dbReference type="InterPro" id="IPR020846">
    <property type="entry name" value="MFS_dom"/>
</dbReference>
<keyword evidence="11" id="KW-1185">Reference proteome</keyword>
<dbReference type="PROSITE" id="PS00216">
    <property type="entry name" value="SUGAR_TRANSPORT_1"/>
    <property type="match status" value="2"/>
</dbReference>
<feature type="transmembrane region" description="Helical" evidence="8">
    <location>
        <begin position="308"/>
        <end position="326"/>
    </location>
</feature>
<feature type="transmembrane region" description="Helical" evidence="8">
    <location>
        <begin position="409"/>
        <end position="426"/>
    </location>
</feature>
<dbReference type="Proteomes" id="UP001500124">
    <property type="component" value="Unassembled WGS sequence"/>
</dbReference>
<comment type="caution">
    <text evidence="10">The sequence shown here is derived from an EMBL/GenBank/DDBJ whole genome shotgun (WGS) entry which is preliminary data.</text>
</comment>
<feature type="transmembrane region" description="Helical" evidence="8">
    <location>
        <begin position="119"/>
        <end position="140"/>
    </location>
</feature>
<dbReference type="PANTHER" id="PTHR48020:SF12">
    <property type="entry name" value="PROTON MYO-INOSITOL COTRANSPORTER"/>
    <property type="match status" value="1"/>
</dbReference>
<dbReference type="RefSeq" id="WP_345668168.1">
    <property type="nucleotide sequence ID" value="NZ_BAABKC010000036.1"/>
</dbReference>
<feature type="transmembrane region" description="Helical" evidence="8">
    <location>
        <begin position="28"/>
        <end position="53"/>
    </location>
</feature>
<dbReference type="PRINTS" id="PR00171">
    <property type="entry name" value="SUGRTRNSPORT"/>
</dbReference>